<dbReference type="Gene3D" id="3.90.25.10">
    <property type="entry name" value="UDP-galactose 4-epimerase, domain 1"/>
    <property type="match status" value="1"/>
</dbReference>
<dbReference type="RefSeq" id="WP_398706388.1">
    <property type="nucleotide sequence ID" value="NZ_JBIRUI010000001.1"/>
</dbReference>
<dbReference type="InterPro" id="IPR036291">
    <property type="entry name" value="NAD(P)-bd_dom_sf"/>
</dbReference>
<dbReference type="Proteomes" id="UP001611339">
    <property type="component" value="Unassembled WGS sequence"/>
</dbReference>
<sequence>MTVLVTGATGNVGRHVVRGLLAAGVGVRAMTRAPEKAALPAGVEVVRGDLADPASLDAALAGVDRAYLFPLPGTAEEFTARAAKAGVRRIVVLSSVSAEYADGDYSGDHHTAVERAVEASGLEWTHVRPGEFMANVLNWWAPSIRAENVVRAPFGGTRSAPVHEADIADVALAALLEDGHVGKAYSFTGPQSLTKYEQVRDLGEVLGRAIRFQELAVEEARALWLGQGMPAEAVDWLLQDPVDVPVGPTAEQVTGRPARTFAQWVADHRADFQPSR</sequence>
<dbReference type="PANTHER" id="PTHR43162">
    <property type="match status" value="1"/>
</dbReference>
<evidence type="ECO:0000313" key="2">
    <source>
        <dbReference type="EMBL" id="MFI1712099.1"/>
    </source>
</evidence>
<gene>
    <name evidence="2" type="ORF">ACH407_00730</name>
</gene>
<keyword evidence="3" id="KW-1185">Reference proteome</keyword>
<reference evidence="2 3" key="1">
    <citation type="submission" date="2024-10" db="EMBL/GenBank/DDBJ databases">
        <title>The Natural Products Discovery Center: Release of the First 8490 Sequenced Strains for Exploring Actinobacteria Biosynthetic Diversity.</title>
        <authorList>
            <person name="Kalkreuter E."/>
            <person name="Kautsar S.A."/>
            <person name="Yang D."/>
            <person name="Bader C.D."/>
            <person name="Teijaro C.N."/>
            <person name="Fluegel L."/>
            <person name="Davis C.M."/>
            <person name="Simpson J.R."/>
            <person name="Lauterbach L."/>
            <person name="Steele A.D."/>
            <person name="Gui C."/>
            <person name="Meng S."/>
            <person name="Li G."/>
            <person name="Viehrig K."/>
            <person name="Ye F."/>
            <person name="Su P."/>
            <person name="Kiefer A.F."/>
            <person name="Nichols A."/>
            <person name="Cepeda A.J."/>
            <person name="Yan W."/>
            <person name="Fan B."/>
            <person name="Jiang Y."/>
            <person name="Adhikari A."/>
            <person name="Zheng C.-J."/>
            <person name="Schuster L."/>
            <person name="Cowan T.M."/>
            <person name="Smanski M.J."/>
            <person name="Chevrette M.G."/>
            <person name="De Carvalho L.P.S."/>
            <person name="Shen B."/>
        </authorList>
    </citation>
    <scope>NUCLEOTIDE SEQUENCE [LARGE SCALE GENOMIC DNA]</scope>
    <source>
        <strain evidence="2 3">NPDC020602</strain>
    </source>
</reference>
<protein>
    <submittedName>
        <fullName evidence="2">NAD(P)H-binding protein</fullName>
    </submittedName>
</protein>
<dbReference type="EMBL" id="JBIRUI010000001">
    <property type="protein sequence ID" value="MFI1712099.1"/>
    <property type="molecule type" value="Genomic_DNA"/>
</dbReference>
<name>A0ABW7U133_9ACTN</name>
<feature type="domain" description="NAD(P)-binding" evidence="1">
    <location>
        <begin position="7"/>
        <end position="177"/>
    </location>
</feature>
<dbReference type="InterPro" id="IPR051604">
    <property type="entry name" value="Ergot_Alk_Oxidoreductase"/>
</dbReference>
<dbReference type="InterPro" id="IPR016040">
    <property type="entry name" value="NAD(P)-bd_dom"/>
</dbReference>
<dbReference type="SUPFAM" id="SSF51735">
    <property type="entry name" value="NAD(P)-binding Rossmann-fold domains"/>
    <property type="match status" value="1"/>
</dbReference>
<dbReference type="Pfam" id="PF13460">
    <property type="entry name" value="NAD_binding_10"/>
    <property type="match status" value="1"/>
</dbReference>
<dbReference type="Gene3D" id="3.40.50.720">
    <property type="entry name" value="NAD(P)-binding Rossmann-like Domain"/>
    <property type="match status" value="1"/>
</dbReference>
<dbReference type="PANTHER" id="PTHR43162:SF1">
    <property type="entry name" value="PRESTALK A DIFFERENTIATION PROTEIN A"/>
    <property type="match status" value="1"/>
</dbReference>
<evidence type="ECO:0000259" key="1">
    <source>
        <dbReference type="Pfam" id="PF13460"/>
    </source>
</evidence>
<accession>A0ABW7U133</accession>
<organism evidence="2 3">
    <name type="scientific">Streptomyces litmocidini</name>
    <dbReference type="NCBI Taxonomy" id="67318"/>
    <lineage>
        <taxon>Bacteria</taxon>
        <taxon>Bacillati</taxon>
        <taxon>Actinomycetota</taxon>
        <taxon>Actinomycetes</taxon>
        <taxon>Kitasatosporales</taxon>
        <taxon>Streptomycetaceae</taxon>
        <taxon>Streptomyces</taxon>
    </lineage>
</organism>
<proteinExistence type="predicted"/>
<evidence type="ECO:0000313" key="3">
    <source>
        <dbReference type="Proteomes" id="UP001611339"/>
    </source>
</evidence>
<comment type="caution">
    <text evidence="2">The sequence shown here is derived from an EMBL/GenBank/DDBJ whole genome shotgun (WGS) entry which is preliminary data.</text>
</comment>